<evidence type="ECO:0000256" key="2">
    <source>
        <dbReference type="ARBA" id="ARBA00011541"/>
    </source>
</evidence>
<evidence type="ECO:0000313" key="19">
    <source>
        <dbReference type="Proteomes" id="UP000265916"/>
    </source>
</evidence>
<evidence type="ECO:0000256" key="8">
    <source>
        <dbReference type="ARBA" id="ARBA00022722"/>
    </source>
</evidence>
<dbReference type="InterPro" id="IPR029060">
    <property type="entry name" value="PIN-like_dom_sf"/>
</dbReference>
<keyword evidence="9" id="KW-0227">DNA damage</keyword>
<name>A0A3A1YRZ0_9GAMM</name>
<dbReference type="PRINTS" id="PR00868">
    <property type="entry name" value="DNAPOLI"/>
</dbReference>
<keyword evidence="8" id="KW-0378">Hydrolase</keyword>
<dbReference type="SMART" id="SM00279">
    <property type="entry name" value="HhH2"/>
    <property type="match status" value="1"/>
</dbReference>
<dbReference type="FunFam" id="1.10.150.20:FF:000002">
    <property type="entry name" value="DNA polymerase I"/>
    <property type="match status" value="1"/>
</dbReference>
<dbReference type="FunFam" id="1.10.150.20:FF:000003">
    <property type="entry name" value="DNA polymerase I"/>
    <property type="match status" value="1"/>
</dbReference>
<dbReference type="PANTHER" id="PTHR10133">
    <property type="entry name" value="DNA POLYMERASE I"/>
    <property type="match status" value="1"/>
</dbReference>
<dbReference type="OrthoDB" id="9806424at2"/>
<dbReference type="Gene3D" id="3.40.50.1010">
    <property type="entry name" value="5'-nuclease"/>
    <property type="match status" value="1"/>
</dbReference>
<dbReference type="RefSeq" id="WP_119530176.1">
    <property type="nucleotide sequence ID" value="NZ_JBHSSP010000027.1"/>
</dbReference>
<evidence type="ECO:0000256" key="15">
    <source>
        <dbReference type="SAM" id="MobiDB-lite"/>
    </source>
</evidence>
<evidence type="ECO:0000256" key="6">
    <source>
        <dbReference type="ARBA" id="ARBA00022695"/>
    </source>
</evidence>
<dbReference type="Pfam" id="PF02739">
    <property type="entry name" value="5_3_exonuc_N"/>
    <property type="match status" value="1"/>
</dbReference>
<dbReference type="Proteomes" id="UP000265916">
    <property type="component" value="Unassembled WGS sequence"/>
</dbReference>
<keyword evidence="11" id="KW-0238">DNA-binding</keyword>
<dbReference type="Gene3D" id="1.10.150.20">
    <property type="entry name" value="5' to 3' exonuclease, C-terminal subdomain"/>
    <property type="match status" value="2"/>
</dbReference>
<evidence type="ECO:0000256" key="1">
    <source>
        <dbReference type="ARBA" id="ARBA00007705"/>
    </source>
</evidence>
<feature type="region of interest" description="Disordered" evidence="15">
    <location>
        <begin position="347"/>
        <end position="384"/>
    </location>
</feature>
<comment type="similarity">
    <text evidence="1">Belongs to the DNA polymerase type-A family.</text>
</comment>
<evidence type="ECO:0000256" key="7">
    <source>
        <dbReference type="ARBA" id="ARBA00022705"/>
    </source>
</evidence>
<feature type="domain" description="5'-3' exonuclease" evidence="16">
    <location>
        <begin position="3"/>
        <end position="269"/>
    </location>
</feature>
<dbReference type="AlphaFoldDB" id="A0A3A1YRZ0"/>
<dbReference type="SMART" id="SM00475">
    <property type="entry name" value="53EXOc"/>
    <property type="match status" value="1"/>
</dbReference>
<dbReference type="SUPFAM" id="SSF88723">
    <property type="entry name" value="PIN domain-like"/>
    <property type="match status" value="1"/>
</dbReference>
<dbReference type="CDD" id="cd09859">
    <property type="entry name" value="PIN_53EXO"/>
    <property type="match status" value="1"/>
</dbReference>
<dbReference type="GO" id="GO:0006261">
    <property type="term" value="P:DNA-templated DNA replication"/>
    <property type="evidence" value="ECO:0007669"/>
    <property type="project" value="InterPro"/>
</dbReference>
<dbReference type="SMART" id="SM00482">
    <property type="entry name" value="POLAc"/>
    <property type="match status" value="1"/>
</dbReference>
<evidence type="ECO:0000256" key="3">
    <source>
        <dbReference type="ARBA" id="ARBA00012417"/>
    </source>
</evidence>
<evidence type="ECO:0000256" key="13">
    <source>
        <dbReference type="ARBA" id="ARBA00049244"/>
    </source>
</evidence>
<dbReference type="EMBL" id="NRJG01000020">
    <property type="protein sequence ID" value="RIY40019.1"/>
    <property type="molecule type" value="Genomic_DNA"/>
</dbReference>
<dbReference type="InterPro" id="IPR002298">
    <property type="entry name" value="DNA_polymerase_A"/>
</dbReference>
<dbReference type="InterPro" id="IPR008918">
    <property type="entry name" value="HhH2"/>
</dbReference>
<evidence type="ECO:0000256" key="14">
    <source>
        <dbReference type="SAM" id="Coils"/>
    </source>
</evidence>
<evidence type="ECO:0000259" key="16">
    <source>
        <dbReference type="SMART" id="SM00475"/>
    </source>
</evidence>
<dbReference type="CDD" id="cd08637">
    <property type="entry name" value="DNA_pol_A_pol_I_C"/>
    <property type="match status" value="1"/>
</dbReference>
<comment type="catalytic activity">
    <reaction evidence="13">
        <text>DNA(n) + a 2'-deoxyribonucleoside 5'-triphosphate = DNA(n+1) + diphosphate</text>
        <dbReference type="Rhea" id="RHEA:22508"/>
        <dbReference type="Rhea" id="RHEA-COMP:17339"/>
        <dbReference type="Rhea" id="RHEA-COMP:17340"/>
        <dbReference type="ChEBI" id="CHEBI:33019"/>
        <dbReference type="ChEBI" id="CHEBI:61560"/>
        <dbReference type="ChEBI" id="CHEBI:173112"/>
        <dbReference type="EC" id="2.7.7.7"/>
    </reaction>
</comment>
<dbReference type="InterPro" id="IPR020046">
    <property type="entry name" value="5-3_exonucl_a-hlix_arch_N"/>
</dbReference>
<reference evidence="18 19" key="1">
    <citation type="submission" date="2017-08" db="EMBL/GenBank/DDBJ databases">
        <title>Reclassification of Bisgaard taxon 37 and 44.</title>
        <authorList>
            <person name="Christensen H."/>
        </authorList>
    </citation>
    <scope>NUCLEOTIDE SEQUENCE [LARGE SCALE GENOMIC DNA]</scope>
    <source>
        <strain evidence="18 19">111</strain>
    </source>
</reference>
<sequence length="1076" mass="120115">MFDQTLYIIDGTALIFRNYHVFLDLYLNSKKQDTGAINGTITSLNALWRNQLPENIVVVFDPKSPSFRQEIYSEYKGHRASPDEQLKAQFEPIIKLIKAMGFPVRIIDGYEADDVIGTIAKYHSAKGHHVIIESRDKDFIQLIDEHISLSDEGKSSYDLKNAHTKFGVPIEYTIDFLALCGDSADNIPGVKNVGEKSAAAIINGYGGLEDIYRAIDNGEFTKQVTNLRPETLAKRLLEGRENAFLSYKLATIYTQVPLENIELEDFVMQDPDVNKILQIVEEYELNSLRSSLMANTLHFLEDKQDLVQPGIAAYHSEHGMFESRPFLKINKTAIKHLTPEERQEVFNTGLLPDGTPASEAPASSRARANSKTKSSKSSKGAKADKQEAYICTEQDLALLASTEKFAVDLTNYSDKIVEQQLINLSSVSDELPALTSLEAKQQVFSRALQASPLMSALAQAAQVSLLWEFNPLHKTPVALKVLVESQTDTAAQEANQQALAQEKQVAALDSNYVRPAWQTEFASRQVFSLSFEGVQELLTGQIFVAKEKSAQYVTENFKAFVGAFKELVVLPLLDQKYAHIPVLVSDLKDLAHICALDLATVQQVGANVHDLKVLAYTRNSAVKDTNIAGYAKAFTGLDFTPIKYLKTKVDLEQIMTALNESIAFMPVLYSCCKTLAQSSLYAQVEQPLWKYLYAMEVNGVKVDYTRLKAVAQALQAEIAQVEAKVYELAGQEFNINSPKQTGQILFEKLMLPDMNNGSTSAEALRELSHPIIEPILEYRSLTTIISTHVLPLIELAKANKEQMIHTTFQQTQVVTGRLSSQDPNLQNVPARSDIAKEIRASFVAQPGYKIVSFDYSQIELRVSACLSQDEHMLEAFAHGEDIHARTASKLFNVALYQVEYKQRQIAKAINFGLNYGKTAYSLSIELGISRQDAKAYIDSYFETYPSIKGFIDKTINKASSCMYVQTIEGRVIPLPRIQSTIRPVAEAEKRNATNYPIQGSAAEIIKIAMVALNKAITEKMPEVLPLLQVHDELVFSIPEHLIYNYVPQIKQLMEECVSLPGVNLLVEFSVGDHWKK</sequence>
<dbReference type="NCBIfam" id="NF004397">
    <property type="entry name" value="PRK05755.1"/>
    <property type="match status" value="1"/>
</dbReference>
<keyword evidence="19" id="KW-1185">Reference proteome</keyword>
<dbReference type="Pfam" id="PF01367">
    <property type="entry name" value="5_3_exonuc"/>
    <property type="match status" value="1"/>
</dbReference>
<dbReference type="Pfam" id="PF00476">
    <property type="entry name" value="DNA_pol_A"/>
    <property type="match status" value="1"/>
</dbReference>
<evidence type="ECO:0000256" key="4">
    <source>
        <dbReference type="ARBA" id="ARBA00020311"/>
    </source>
</evidence>
<dbReference type="InterPro" id="IPR001098">
    <property type="entry name" value="DNA-dir_DNA_pol_A_palm_dom"/>
</dbReference>
<dbReference type="GO" id="GO:0003677">
    <property type="term" value="F:DNA binding"/>
    <property type="evidence" value="ECO:0007669"/>
    <property type="project" value="UniProtKB-KW"/>
</dbReference>
<evidence type="ECO:0000256" key="12">
    <source>
        <dbReference type="ARBA" id="ARBA00023204"/>
    </source>
</evidence>
<accession>A0A3A1YRZ0</accession>
<evidence type="ECO:0000256" key="10">
    <source>
        <dbReference type="ARBA" id="ARBA00022932"/>
    </source>
</evidence>
<evidence type="ECO:0000259" key="17">
    <source>
        <dbReference type="SMART" id="SM00482"/>
    </source>
</evidence>
<dbReference type="GO" id="GO:0008409">
    <property type="term" value="F:5'-3' exonuclease activity"/>
    <property type="evidence" value="ECO:0007669"/>
    <property type="project" value="InterPro"/>
</dbReference>
<feature type="compositionally biased region" description="Low complexity" evidence="15">
    <location>
        <begin position="356"/>
        <end position="367"/>
    </location>
</feature>
<gene>
    <name evidence="18" type="ORF">CKF58_01250</name>
</gene>
<evidence type="ECO:0000256" key="11">
    <source>
        <dbReference type="ARBA" id="ARBA00023125"/>
    </source>
</evidence>
<dbReference type="InterPro" id="IPR043502">
    <property type="entry name" value="DNA/RNA_pol_sf"/>
</dbReference>
<dbReference type="EC" id="2.7.7.7" evidence="3"/>
<dbReference type="SUPFAM" id="SSF47807">
    <property type="entry name" value="5' to 3' exonuclease, C-terminal subdomain"/>
    <property type="match status" value="1"/>
</dbReference>
<protein>
    <recommendedName>
        <fullName evidence="4">DNA polymerase I</fullName>
        <ecNumber evidence="3">2.7.7.7</ecNumber>
    </recommendedName>
</protein>
<evidence type="ECO:0000313" key="18">
    <source>
        <dbReference type="EMBL" id="RIY40019.1"/>
    </source>
</evidence>
<comment type="caution">
    <text evidence="18">The sequence shown here is derived from an EMBL/GenBank/DDBJ whole genome shotgun (WGS) entry which is preliminary data.</text>
</comment>
<keyword evidence="5" id="KW-0808">Transferase</keyword>
<organism evidence="18 19">
    <name type="scientific">Psittacicella hinzii</name>
    <dbReference type="NCBI Taxonomy" id="2028575"/>
    <lineage>
        <taxon>Bacteria</taxon>
        <taxon>Pseudomonadati</taxon>
        <taxon>Pseudomonadota</taxon>
        <taxon>Gammaproteobacteria</taxon>
        <taxon>Pasteurellales</taxon>
        <taxon>Psittacicellaceae</taxon>
        <taxon>Psittacicella</taxon>
    </lineage>
</organism>
<dbReference type="Gene3D" id="3.30.70.370">
    <property type="match status" value="1"/>
</dbReference>
<keyword evidence="14" id="KW-0175">Coiled coil</keyword>
<keyword evidence="7" id="KW-0235">DNA replication</keyword>
<keyword evidence="12" id="KW-0234">DNA repair</keyword>
<dbReference type="InterPro" id="IPR002421">
    <property type="entry name" value="5-3_exonuclease"/>
</dbReference>
<dbReference type="InterPro" id="IPR020045">
    <property type="entry name" value="DNA_polI_H3TH"/>
</dbReference>
<keyword evidence="6" id="KW-0548">Nucleotidyltransferase</keyword>
<dbReference type="InterPro" id="IPR036279">
    <property type="entry name" value="5-3_exonuclease_C_sf"/>
</dbReference>
<dbReference type="CDD" id="cd09898">
    <property type="entry name" value="H3TH_53EXO"/>
    <property type="match status" value="1"/>
</dbReference>
<keyword evidence="8" id="KW-0540">Nuclease</keyword>
<keyword evidence="10" id="KW-0239">DNA-directed DNA polymerase</keyword>
<dbReference type="GO" id="GO:0006302">
    <property type="term" value="P:double-strand break repair"/>
    <property type="evidence" value="ECO:0007669"/>
    <property type="project" value="TreeGrafter"/>
</dbReference>
<feature type="domain" description="DNA-directed DNA polymerase family A palm" evidence="17">
    <location>
        <begin position="835"/>
        <end position="1041"/>
    </location>
</feature>
<comment type="subunit">
    <text evidence="2">Single-chain monomer with multiple functions.</text>
</comment>
<evidence type="ECO:0000256" key="5">
    <source>
        <dbReference type="ARBA" id="ARBA00022679"/>
    </source>
</evidence>
<dbReference type="SUPFAM" id="SSF56672">
    <property type="entry name" value="DNA/RNA polymerases"/>
    <property type="match status" value="1"/>
</dbReference>
<dbReference type="Gene3D" id="1.20.1060.10">
    <property type="entry name" value="Taq DNA Polymerase, Chain T, domain 4"/>
    <property type="match status" value="1"/>
</dbReference>
<dbReference type="GO" id="GO:0003887">
    <property type="term" value="F:DNA-directed DNA polymerase activity"/>
    <property type="evidence" value="ECO:0007669"/>
    <property type="project" value="UniProtKB-KW"/>
</dbReference>
<proteinExistence type="inferred from homology"/>
<feature type="coiled-coil region" evidence="14">
    <location>
        <begin position="704"/>
        <end position="731"/>
    </location>
</feature>
<evidence type="ECO:0000256" key="9">
    <source>
        <dbReference type="ARBA" id="ARBA00022763"/>
    </source>
</evidence>
<dbReference type="PANTHER" id="PTHR10133:SF27">
    <property type="entry name" value="DNA POLYMERASE NU"/>
    <property type="match status" value="1"/>
</dbReference>